<protein>
    <submittedName>
        <fullName evidence="9">Ribose transport system permease protein</fullName>
    </submittedName>
</protein>
<feature type="transmembrane region" description="Helical" evidence="8">
    <location>
        <begin position="48"/>
        <end position="67"/>
    </location>
</feature>
<evidence type="ECO:0000256" key="6">
    <source>
        <dbReference type="ARBA" id="ARBA00022989"/>
    </source>
</evidence>
<evidence type="ECO:0000256" key="2">
    <source>
        <dbReference type="ARBA" id="ARBA00022448"/>
    </source>
</evidence>
<evidence type="ECO:0000256" key="3">
    <source>
        <dbReference type="ARBA" id="ARBA00022475"/>
    </source>
</evidence>
<keyword evidence="7 8" id="KW-0472">Membrane</keyword>
<organism evidence="9 10">
    <name type="scientific">Blautia caecimuris</name>
    <dbReference type="NCBI Taxonomy" id="1796615"/>
    <lineage>
        <taxon>Bacteria</taxon>
        <taxon>Bacillati</taxon>
        <taxon>Bacillota</taxon>
        <taxon>Clostridia</taxon>
        <taxon>Lachnospirales</taxon>
        <taxon>Lachnospiraceae</taxon>
        <taxon>Blautia</taxon>
    </lineage>
</organism>
<keyword evidence="2" id="KW-0813">Transport</keyword>
<evidence type="ECO:0000256" key="1">
    <source>
        <dbReference type="ARBA" id="ARBA00004651"/>
    </source>
</evidence>
<dbReference type="Proteomes" id="UP001549106">
    <property type="component" value="Unassembled WGS sequence"/>
</dbReference>
<accession>A0ABV2M2Y0</accession>
<keyword evidence="10" id="KW-1185">Reference proteome</keyword>
<proteinExistence type="predicted"/>
<comment type="caution">
    <text evidence="9">The sequence shown here is derived from an EMBL/GenBank/DDBJ whole genome shotgun (WGS) entry which is preliminary data.</text>
</comment>
<dbReference type="CDD" id="cd06579">
    <property type="entry name" value="TM_PBP1_transp_AraH_like"/>
    <property type="match status" value="1"/>
</dbReference>
<evidence type="ECO:0000313" key="10">
    <source>
        <dbReference type="Proteomes" id="UP001549106"/>
    </source>
</evidence>
<dbReference type="PANTHER" id="PTHR32196">
    <property type="entry name" value="ABC TRANSPORTER PERMEASE PROTEIN YPHD-RELATED-RELATED"/>
    <property type="match status" value="1"/>
</dbReference>
<dbReference type="InterPro" id="IPR001851">
    <property type="entry name" value="ABC_transp_permease"/>
</dbReference>
<keyword evidence="4" id="KW-0997">Cell inner membrane</keyword>
<dbReference type="RefSeq" id="WP_147599667.1">
    <property type="nucleotide sequence ID" value="NZ_BAABXP010000001.1"/>
</dbReference>
<gene>
    <name evidence="9" type="ORF">ABID24_002069</name>
</gene>
<dbReference type="PANTHER" id="PTHR32196:SF21">
    <property type="entry name" value="ABC TRANSPORTER PERMEASE PROTEIN YPHD-RELATED"/>
    <property type="match status" value="1"/>
</dbReference>
<dbReference type="Pfam" id="PF02653">
    <property type="entry name" value="BPD_transp_2"/>
    <property type="match status" value="1"/>
</dbReference>
<feature type="transmembrane region" description="Helical" evidence="8">
    <location>
        <begin position="97"/>
        <end position="118"/>
    </location>
</feature>
<feature type="transmembrane region" description="Helical" evidence="8">
    <location>
        <begin position="218"/>
        <end position="237"/>
    </location>
</feature>
<feature type="transmembrane region" description="Helical" evidence="8">
    <location>
        <begin position="258"/>
        <end position="281"/>
    </location>
</feature>
<feature type="transmembrane region" description="Helical" evidence="8">
    <location>
        <begin position="15"/>
        <end position="36"/>
    </location>
</feature>
<dbReference type="EMBL" id="JBEPMJ010000014">
    <property type="protein sequence ID" value="MET3750816.1"/>
    <property type="molecule type" value="Genomic_DNA"/>
</dbReference>
<name>A0ABV2M2Y0_9FIRM</name>
<evidence type="ECO:0000256" key="4">
    <source>
        <dbReference type="ARBA" id="ARBA00022519"/>
    </source>
</evidence>
<sequence length="321" mass="33930">MDKANKNIKEKLGTIANGMGAWLIILILIVVMTLINDKFFTVSNFINVFRQVCVVGICALGVSFVVLGGEIDLSSGMSATFAGCNAALLITKCNMPVWLAILIAVAIGSLVGLVSGFIVTYWKIPSFIGTLGMQYVVQGFILITTNSMPVTGLPDSFLYLGRGYIANVIPVPVVIMLIFFIIGAFLLKYTPFGRSVIAVGENPEAAALSGLKVKMTKMLMFTLGGFCAACAGIVMTARLSSGQPSSGSDLSLQALAAVYIGGTFNGSMFNTLAGALVWGFINNSLNLLGVSAYWQKVVLGGIIILAVLLDTIRAKVSVKKQ</sequence>
<reference evidence="9 10" key="1">
    <citation type="submission" date="2024-06" db="EMBL/GenBank/DDBJ databases">
        <title>Genomic Encyclopedia of Type Strains, Phase IV (KMG-IV): sequencing the most valuable type-strain genomes for metagenomic binning, comparative biology and taxonomic classification.</title>
        <authorList>
            <person name="Goeker M."/>
        </authorList>
    </citation>
    <scope>NUCLEOTIDE SEQUENCE [LARGE SCALE GENOMIC DNA]</scope>
    <source>
        <strain evidence="9 10">DSM 29492</strain>
    </source>
</reference>
<comment type="subcellular location">
    <subcellularLocation>
        <location evidence="1">Cell membrane</location>
        <topology evidence="1">Multi-pass membrane protein</topology>
    </subcellularLocation>
</comment>
<evidence type="ECO:0000256" key="7">
    <source>
        <dbReference type="ARBA" id="ARBA00023136"/>
    </source>
</evidence>
<keyword evidence="5 8" id="KW-0812">Transmembrane</keyword>
<feature type="transmembrane region" description="Helical" evidence="8">
    <location>
        <begin position="164"/>
        <end position="187"/>
    </location>
</feature>
<feature type="transmembrane region" description="Helical" evidence="8">
    <location>
        <begin position="124"/>
        <end position="143"/>
    </location>
</feature>
<keyword evidence="6 8" id="KW-1133">Transmembrane helix</keyword>
<evidence type="ECO:0000313" key="9">
    <source>
        <dbReference type="EMBL" id="MET3750816.1"/>
    </source>
</evidence>
<feature type="transmembrane region" description="Helical" evidence="8">
    <location>
        <begin position="293"/>
        <end position="312"/>
    </location>
</feature>
<evidence type="ECO:0000256" key="5">
    <source>
        <dbReference type="ARBA" id="ARBA00022692"/>
    </source>
</evidence>
<evidence type="ECO:0000256" key="8">
    <source>
        <dbReference type="SAM" id="Phobius"/>
    </source>
</evidence>
<keyword evidence="3" id="KW-1003">Cell membrane</keyword>